<organism evidence="1 2">
    <name type="scientific">Porphyromonas catoniae F0037</name>
    <dbReference type="NCBI Taxonomy" id="1127696"/>
    <lineage>
        <taxon>Bacteria</taxon>
        <taxon>Pseudomonadati</taxon>
        <taxon>Bacteroidota</taxon>
        <taxon>Bacteroidia</taxon>
        <taxon>Bacteroidales</taxon>
        <taxon>Porphyromonadaceae</taxon>
        <taxon>Porphyromonas</taxon>
    </lineage>
</organism>
<comment type="caution">
    <text evidence="1">The sequence shown here is derived from an EMBL/GenBank/DDBJ whole genome shotgun (WGS) entry which is preliminary data.</text>
</comment>
<proteinExistence type="predicted"/>
<protein>
    <submittedName>
        <fullName evidence="1">Uncharacterized protein</fullName>
    </submittedName>
</protein>
<evidence type="ECO:0000313" key="2">
    <source>
        <dbReference type="Proteomes" id="UP000010408"/>
    </source>
</evidence>
<sequence>MHTLNWRNTTVTPSKLDHNTKRAKGILFITSRLFSTEQTTYPHMEIRQGIITAPLKQR</sequence>
<reference evidence="1 2" key="1">
    <citation type="submission" date="2012-05" db="EMBL/GenBank/DDBJ databases">
        <authorList>
            <person name="Weinstock G."/>
            <person name="Sodergren E."/>
            <person name="Lobos E.A."/>
            <person name="Fulton L."/>
            <person name="Fulton R."/>
            <person name="Courtney L."/>
            <person name="Fronick C."/>
            <person name="O'Laughlin M."/>
            <person name="Godfrey J."/>
            <person name="Wilson R.M."/>
            <person name="Miner T."/>
            <person name="Farmer C."/>
            <person name="Delehaunty K."/>
            <person name="Cordes M."/>
            <person name="Minx P."/>
            <person name="Tomlinson C."/>
            <person name="Chen J."/>
            <person name="Wollam A."/>
            <person name="Pepin K.H."/>
            <person name="Bhonagiri V."/>
            <person name="Zhang X."/>
            <person name="Suruliraj S."/>
            <person name="Warren W."/>
            <person name="Mitreva M."/>
            <person name="Mardis E.R."/>
            <person name="Wilson R.K."/>
        </authorList>
    </citation>
    <scope>NUCLEOTIDE SEQUENCE [LARGE SCALE GENOMIC DNA]</scope>
    <source>
        <strain evidence="1 2">F0037</strain>
    </source>
</reference>
<gene>
    <name evidence="1" type="ORF">HMPREF9134_00180</name>
</gene>
<evidence type="ECO:0000313" key="1">
    <source>
        <dbReference type="EMBL" id="EKY02999.1"/>
    </source>
</evidence>
<name>L1NHL0_9PORP</name>
<accession>L1NHL0</accession>
<dbReference type="EMBL" id="AMEQ01000006">
    <property type="protein sequence ID" value="EKY02999.1"/>
    <property type="molecule type" value="Genomic_DNA"/>
</dbReference>
<dbReference type="HOGENOM" id="CLU_2975403_0_0_10"/>
<dbReference type="AlphaFoldDB" id="L1NHL0"/>
<dbReference type="Proteomes" id="UP000010408">
    <property type="component" value="Unassembled WGS sequence"/>
</dbReference>